<keyword evidence="1" id="KW-0472">Membrane</keyword>
<evidence type="ECO:0000313" key="2">
    <source>
        <dbReference type="EMBL" id="SER20747.1"/>
    </source>
</evidence>
<dbReference type="EMBL" id="FOFD01000004">
    <property type="protein sequence ID" value="SER20747.1"/>
    <property type="molecule type" value="Genomic_DNA"/>
</dbReference>
<keyword evidence="1" id="KW-1133">Transmembrane helix</keyword>
<name>A0A1H9MBC0_9EURY</name>
<reference evidence="3" key="1">
    <citation type="submission" date="2016-10" db="EMBL/GenBank/DDBJ databases">
        <authorList>
            <person name="Varghese N."/>
            <person name="Submissions S."/>
        </authorList>
    </citation>
    <scope>NUCLEOTIDE SEQUENCE [LARGE SCALE GENOMIC DNA]</scope>
    <source>
        <strain evidence="3">DSM 25055</strain>
    </source>
</reference>
<gene>
    <name evidence="2" type="ORF">SAMN04489841_3282</name>
</gene>
<organism evidence="2 3">
    <name type="scientific">Natrinema salaciae</name>
    <dbReference type="NCBI Taxonomy" id="1186196"/>
    <lineage>
        <taxon>Archaea</taxon>
        <taxon>Methanobacteriati</taxon>
        <taxon>Methanobacteriota</taxon>
        <taxon>Stenosarchaea group</taxon>
        <taxon>Halobacteria</taxon>
        <taxon>Halobacteriales</taxon>
        <taxon>Natrialbaceae</taxon>
        <taxon>Natrinema</taxon>
    </lineage>
</organism>
<protein>
    <submittedName>
        <fullName evidence="2">Uncharacterized protein</fullName>
    </submittedName>
</protein>
<feature type="transmembrane region" description="Helical" evidence="1">
    <location>
        <begin position="6"/>
        <end position="23"/>
    </location>
</feature>
<proteinExistence type="predicted"/>
<keyword evidence="3" id="KW-1185">Reference proteome</keyword>
<evidence type="ECO:0000256" key="1">
    <source>
        <dbReference type="SAM" id="Phobius"/>
    </source>
</evidence>
<keyword evidence="1" id="KW-0812">Transmembrane</keyword>
<accession>A0A1H9MBC0</accession>
<dbReference type="AlphaFoldDB" id="A0A1H9MBC0"/>
<sequence>MEIVFTSGLVVAVIALYIAYKMLQGASEGWNGYSETKR</sequence>
<evidence type="ECO:0000313" key="3">
    <source>
        <dbReference type="Proteomes" id="UP000199114"/>
    </source>
</evidence>
<dbReference type="Proteomes" id="UP000199114">
    <property type="component" value="Unassembled WGS sequence"/>
</dbReference>